<organism evidence="2 3">
    <name type="scientific">Tanacetum coccineum</name>
    <dbReference type="NCBI Taxonomy" id="301880"/>
    <lineage>
        <taxon>Eukaryota</taxon>
        <taxon>Viridiplantae</taxon>
        <taxon>Streptophyta</taxon>
        <taxon>Embryophyta</taxon>
        <taxon>Tracheophyta</taxon>
        <taxon>Spermatophyta</taxon>
        <taxon>Magnoliopsida</taxon>
        <taxon>eudicotyledons</taxon>
        <taxon>Gunneridae</taxon>
        <taxon>Pentapetalae</taxon>
        <taxon>asterids</taxon>
        <taxon>campanulids</taxon>
        <taxon>Asterales</taxon>
        <taxon>Asteraceae</taxon>
        <taxon>Asteroideae</taxon>
        <taxon>Anthemideae</taxon>
        <taxon>Anthemidinae</taxon>
        <taxon>Tanacetum</taxon>
    </lineage>
</organism>
<reference evidence="2" key="1">
    <citation type="journal article" date="2022" name="Int. J. Mol. Sci.">
        <title>Draft Genome of Tanacetum Coccineum: Genomic Comparison of Closely Related Tanacetum-Family Plants.</title>
        <authorList>
            <person name="Yamashiro T."/>
            <person name="Shiraishi A."/>
            <person name="Nakayama K."/>
            <person name="Satake H."/>
        </authorList>
    </citation>
    <scope>NUCLEOTIDE SEQUENCE</scope>
</reference>
<dbReference type="PANTHER" id="PTHR11439:SF495">
    <property type="entry name" value="REVERSE TRANSCRIPTASE, RNA-DEPENDENT DNA POLYMERASE-RELATED"/>
    <property type="match status" value="1"/>
</dbReference>
<dbReference type="EMBL" id="BQNB010020740">
    <property type="protein sequence ID" value="GJT99129.1"/>
    <property type="molecule type" value="Genomic_DNA"/>
</dbReference>
<evidence type="ECO:0000313" key="2">
    <source>
        <dbReference type="EMBL" id="GJT99129.1"/>
    </source>
</evidence>
<gene>
    <name evidence="2" type="ORF">Tco_1094647</name>
</gene>
<dbReference type="Proteomes" id="UP001151760">
    <property type="component" value="Unassembled WGS sequence"/>
</dbReference>
<evidence type="ECO:0000256" key="1">
    <source>
        <dbReference type="SAM" id="MobiDB-lite"/>
    </source>
</evidence>
<protein>
    <submittedName>
        <fullName evidence="2">Uncharacterized protein</fullName>
    </submittedName>
</protein>
<proteinExistence type="predicted"/>
<dbReference type="PANTHER" id="PTHR11439">
    <property type="entry name" value="GAG-POL-RELATED RETROTRANSPOSON"/>
    <property type="match status" value="1"/>
</dbReference>
<evidence type="ECO:0000313" key="3">
    <source>
        <dbReference type="Proteomes" id="UP001151760"/>
    </source>
</evidence>
<reference evidence="2" key="2">
    <citation type="submission" date="2022-01" db="EMBL/GenBank/DDBJ databases">
        <authorList>
            <person name="Yamashiro T."/>
            <person name="Shiraishi A."/>
            <person name="Satake H."/>
            <person name="Nakayama K."/>
        </authorList>
    </citation>
    <scope>NUCLEOTIDE SEQUENCE</scope>
</reference>
<feature type="region of interest" description="Disordered" evidence="1">
    <location>
        <begin position="464"/>
        <end position="503"/>
    </location>
</feature>
<name>A0ABQ5IG39_9ASTR</name>
<dbReference type="CDD" id="cd09272">
    <property type="entry name" value="RNase_HI_RT_Ty1"/>
    <property type="match status" value="1"/>
</dbReference>
<keyword evidence="3" id="KW-1185">Reference proteome</keyword>
<accession>A0ABQ5IG39</accession>
<comment type="caution">
    <text evidence="2">The sequence shown here is derived from an EMBL/GenBank/DDBJ whole genome shotgun (WGS) entry which is preliminary data.</text>
</comment>
<feature type="compositionally biased region" description="Basic and acidic residues" evidence="1">
    <location>
        <begin position="467"/>
        <end position="495"/>
    </location>
</feature>
<sequence length="503" mass="57092">MIAVKRIFRYLQGRPKLGIWYPKDAPFILEAFSDSDYAGASLDRKSTTGGCQFLGSRLISWQCKKQTVMANSTTEAEYIAASQCCGQVLWIQNQLLDYGYNFMKTKIHVDNESAICVIKNPISHSKTKHIEIRYHFIRDSYEKRLIEMVKIHTDNNVAELLTKAFDVSRFNFLVASIYLKFVDQHNMVTCLEKTDGNAEFHEIVDFLTSSSIHYALTVSSTIYDSYIEQFWNTATSKTFNSVKQIHAIVDGKAVVISESSVRNDLLFDDEDEGNTSGSGEGRMEHTFELMDIVPPTPHDSPLPGGYTPKSDEGRLKLEELMAICIKLSKQVLDLEKEKDAQAVKILRLKKREKTASASTLSKWRDGNLTATFDRRLKTFIEASIRRHLKLEDSVGINSLPNAKFFKQLALIGTSKGYTGVDTALFPTMLVQGQTLQEYSTVIPEVSNAAANLVCIRRSAQKRKDKRKAIMKEDESVQKKTKKQLEQERLGHEEAIRQQNRSRN</sequence>